<dbReference type="EMBL" id="KN552469">
    <property type="protein sequence ID" value="KHJ90979.1"/>
    <property type="molecule type" value="Genomic_DNA"/>
</dbReference>
<reference evidence="2 3" key="1">
    <citation type="submission" date="2014-03" db="EMBL/GenBank/DDBJ databases">
        <title>Draft genome of the hookworm Oesophagostomum dentatum.</title>
        <authorList>
            <person name="Mitreva M."/>
        </authorList>
    </citation>
    <scope>NUCLEOTIDE SEQUENCE [LARGE SCALE GENOMIC DNA]</scope>
    <source>
        <strain evidence="2 3">OD-Hann</strain>
    </source>
</reference>
<accession>A0A0B1T153</accession>
<organism evidence="2 3">
    <name type="scientific">Oesophagostomum dentatum</name>
    <name type="common">Nodular worm</name>
    <dbReference type="NCBI Taxonomy" id="61180"/>
    <lineage>
        <taxon>Eukaryota</taxon>
        <taxon>Metazoa</taxon>
        <taxon>Ecdysozoa</taxon>
        <taxon>Nematoda</taxon>
        <taxon>Chromadorea</taxon>
        <taxon>Rhabditida</taxon>
        <taxon>Rhabditina</taxon>
        <taxon>Rhabditomorpha</taxon>
        <taxon>Strongyloidea</taxon>
        <taxon>Strongylidae</taxon>
        <taxon>Oesophagostomum</taxon>
    </lineage>
</organism>
<evidence type="ECO:0000313" key="3">
    <source>
        <dbReference type="Proteomes" id="UP000053660"/>
    </source>
</evidence>
<evidence type="ECO:0000313" key="2">
    <source>
        <dbReference type="EMBL" id="KHJ90979.1"/>
    </source>
</evidence>
<keyword evidence="3" id="KW-1185">Reference proteome</keyword>
<feature type="region of interest" description="Disordered" evidence="1">
    <location>
        <begin position="391"/>
        <end position="412"/>
    </location>
</feature>
<dbReference type="AlphaFoldDB" id="A0A0B1T153"/>
<gene>
    <name evidence="2" type="ORF">OESDEN_09164</name>
</gene>
<protein>
    <submittedName>
        <fullName evidence="2">Uncharacterized protein</fullName>
    </submittedName>
</protein>
<sequence>MSVRCIMCANVLINATDEVGIKDHCALHAALEGRMLCALYIHRAADKPQTCPFCCLEMNVYKPAEFMEHVKAKHLDKARIIYDRYLNKFFPQSKIFSAPTSNTVGVSAVQPGQDDFVIRCQRSDSCGINPSERRKRTFVAYAHPVVLHILEHLNARQLPEKITSSAEALKWKNACRLDGLRFKNVSAAIKHVLDAHNDLVELSALDMALEDMGLFQIFRDSMSVVLGEQSWQLEEALGFDAYNVKPCPKPDFLNEEASGTTHRADCTRHWDTATPLCTCGSSAVHENADTSTEPPNQYKGYSRLRTTSLRDMPEASAACYEEFLQGGVEAHEGVELPSPSDTVTNAQVSDEQAAANQLQSSTGENNAPEAVTVPLLSVKVEVAEEHSDFTHHLAHDSDESALPAATPNPDKQSEEIAKMRVCLFLFTRFNP</sequence>
<dbReference type="OrthoDB" id="5816773at2759"/>
<proteinExistence type="predicted"/>
<dbReference type="Proteomes" id="UP000053660">
    <property type="component" value="Unassembled WGS sequence"/>
</dbReference>
<name>A0A0B1T153_OESDE</name>
<evidence type="ECO:0000256" key="1">
    <source>
        <dbReference type="SAM" id="MobiDB-lite"/>
    </source>
</evidence>